<proteinExistence type="predicted"/>
<feature type="signal peptide" evidence="1">
    <location>
        <begin position="1"/>
        <end position="18"/>
    </location>
</feature>
<dbReference type="Gene3D" id="2.130.10.10">
    <property type="entry name" value="YVTN repeat-like/Quinoprotein amine dehydrogenase"/>
    <property type="match status" value="2"/>
</dbReference>
<dbReference type="InterPro" id="IPR018247">
    <property type="entry name" value="EF_Hand_1_Ca_BS"/>
</dbReference>
<organism evidence="3 4">
    <name type="scientific">Prosthecobacter fluviatilis</name>
    <dbReference type="NCBI Taxonomy" id="445931"/>
    <lineage>
        <taxon>Bacteria</taxon>
        <taxon>Pseudomonadati</taxon>
        <taxon>Verrucomicrobiota</taxon>
        <taxon>Verrucomicrobiia</taxon>
        <taxon>Verrucomicrobiales</taxon>
        <taxon>Verrucomicrobiaceae</taxon>
        <taxon>Prosthecobacter</taxon>
    </lineage>
</organism>
<dbReference type="SUPFAM" id="SSF47473">
    <property type="entry name" value="EF-hand"/>
    <property type="match status" value="1"/>
</dbReference>
<dbReference type="EMBL" id="JBHSMQ010000013">
    <property type="protein sequence ID" value="MFC5457799.1"/>
    <property type="molecule type" value="Genomic_DNA"/>
</dbReference>
<evidence type="ECO:0000256" key="1">
    <source>
        <dbReference type="SAM" id="SignalP"/>
    </source>
</evidence>
<dbReference type="Gene3D" id="1.10.238.10">
    <property type="entry name" value="EF-hand"/>
    <property type="match status" value="1"/>
</dbReference>
<gene>
    <name evidence="3" type="ORF">ACFQDI_23220</name>
</gene>
<dbReference type="InterPro" id="IPR015943">
    <property type="entry name" value="WD40/YVTN_repeat-like_dom_sf"/>
</dbReference>
<evidence type="ECO:0000313" key="3">
    <source>
        <dbReference type="EMBL" id="MFC5457799.1"/>
    </source>
</evidence>
<dbReference type="PROSITE" id="PS00018">
    <property type="entry name" value="EF_HAND_1"/>
    <property type="match status" value="1"/>
</dbReference>
<dbReference type="InterPro" id="IPR002372">
    <property type="entry name" value="PQQ_rpt_dom"/>
</dbReference>
<dbReference type="InterPro" id="IPR011047">
    <property type="entry name" value="Quinoprotein_ADH-like_sf"/>
</dbReference>
<sequence>MFLRHLLLSTLLTSTALAESSWPQFRGEGGLGIGTGKPPVEFNAQKNVKWQVEVPFGHSSPCIWQDKIALTGLDAGKLVTLCLSRTDGHELWRAAAPAEKVEAAHRIGSPATPTCCTDGMHLITYFGSYGVLAYDWNGRVLWQKPLPPPIVEFGTSASPIIADGKVIIVADQDVGSYMIALDVKTGAEVWRVDRSEFRRSFSTPFVWRHDGIEELVVSGSLWTRSYDLKDGKQRWSSGGMARVSNTSPTALGDVLLVCGWNMGGDPDDRVEMEAFDSFMTANDADKNGTLSEMEFPAGPLRDRFTIIDADKDGKVTQSEYDAMRAIFAQAANQLFAIKAGGSGDITDTHVIWRQTKHLPYVFSPVIANGRVFTVKGGGLASAYDAKSGSPLFQGERLDASGEYYASAVTADGHVYVTSQRGVISVLDAASDTLKVLARNDMKAPVFASPAIVDGVIYVRTNKQLSAFGH</sequence>
<protein>
    <submittedName>
        <fullName evidence="3">PQQ-binding-like beta-propeller repeat protein</fullName>
    </submittedName>
</protein>
<reference evidence="4" key="1">
    <citation type="journal article" date="2019" name="Int. J. Syst. Evol. Microbiol.">
        <title>The Global Catalogue of Microorganisms (GCM) 10K type strain sequencing project: providing services to taxonomists for standard genome sequencing and annotation.</title>
        <authorList>
            <consortium name="The Broad Institute Genomics Platform"/>
            <consortium name="The Broad Institute Genome Sequencing Center for Infectious Disease"/>
            <person name="Wu L."/>
            <person name="Ma J."/>
        </authorList>
    </citation>
    <scope>NUCLEOTIDE SEQUENCE [LARGE SCALE GENOMIC DNA]</scope>
    <source>
        <strain evidence="4">CGMCC 4.1469</strain>
    </source>
</reference>
<dbReference type="SMART" id="SM00564">
    <property type="entry name" value="PQQ"/>
    <property type="match status" value="3"/>
</dbReference>
<feature type="chain" id="PRO_5045731765" evidence="1">
    <location>
        <begin position="19"/>
        <end position="469"/>
    </location>
</feature>
<evidence type="ECO:0000259" key="2">
    <source>
        <dbReference type="Pfam" id="PF13360"/>
    </source>
</evidence>
<dbReference type="Pfam" id="PF13360">
    <property type="entry name" value="PQQ_2"/>
    <property type="match status" value="1"/>
</dbReference>
<accession>A0ABW0KWQ4</accession>
<comment type="caution">
    <text evidence="3">The sequence shown here is derived from an EMBL/GenBank/DDBJ whole genome shotgun (WGS) entry which is preliminary data.</text>
</comment>
<evidence type="ECO:0000313" key="4">
    <source>
        <dbReference type="Proteomes" id="UP001596052"/>
    </source>
</evidence>
<dbReference type="PANTHER" id="PTHR34512:SF30">
    <property type="entry name" value="OUTER MEMBRANE PROTEIN ASSEMBLY FACTOR BAMB"/>
    <property type="match status" value="1"/>
</dbReference>
<dbReference type="Proteomes" id="UP001596052">
    <property type="component" value="Unassembled WGS sequence"/>
</dbReference>
<dbReference type="InterPro" id="IPR011992">
    <property type="entry name" value="EF-hand-dom_pair"/>
</dbReference>
<dbReference type="RefSeq" id="WP_377171499.1">
    <property type="nucleotide sequence ID" value="NZ_JBHSMQ010000013.1"/>
</dbReference>
<dbReference type="PANTHER" id="PTHR34512">
    <property type="entry name" value="CELL SURFACE PROTEIN"/>
    <property type="match status" value="1"/>
</dbReference>
<name>A0ABW0KWQ4_9BACT</name>
<dbReference type="SUPFAM" id="SSF50998">
    <property type="entry name" value="Quinoprotein alcohol dehydrogenase-like"/>
    <property type="match status" value="2"/>
</dbReference>
<keyword evidence="4" id="KW-1185">Reference proteome</keyword>
<feature type="domain" description="Pyrrolo-quinoline quinone repeat" evidence="2">
    <location>
        <begin position="82"/>
        <end position="238"/>
    </location>
</feature>
<keyword evidence="1" id="KW-0732">Signal</keyword>
<dbReference type="InterPro" id="IPR018391">
    <property type="entry name" value="PQQ_b-propeller_rpt"/>
</dbReference>